<proteinExistence type="predicted"/>
<name>A0A4Q2DVT9_9AGAR</name>
<gene>
    <name evidence="1" type="ORF">EST38_g2358</name>
</gene>
<protein>
    <submittedName>
        <fullName evidence="1">Uncharacterized protein</fullName>
    </submittedName>
</protein>
<dbReference type="STRING" id="2316362.A0A4Q2DVT9"/>
<dbReference type="AlphaFoldDB" id="A0A4Q2DVT9"/>
<keyword evidence="2" id="KW-1185">Reference proteome</keyword>
<accession>A0A4Q2DVT9</accession>
<sequence>MGGRNRELGKELEMAEKRAEIAGGEKSGTVQQLKNRLEKELTLRAELCSHSRRLAKRVQRMPKIKERTATKARKAGIKSASEISLKDGNGYSAKARELAREIVQYGMPAEKAGEAIQGIGKVLGVTVHEKMSAATVRRAEIEGGVIGDLQLAYEMANSPVITYSSDSTSHKRIEYESRTVAVRVTGEKGDEWKQRTLGVDISTDHSSETQVAGLKDWLTDLSETFSASPFAARTGMEFTQDVFIVKCAGTSGDHAPDQIKGHGIMRSWKDATTETKLAERKLMGLPVTERCKFLWEIQAQRIEELGGKDEWEKLSEDEQHAVDVDILRSIGKEELAKMPEDQRRKLTMFIRTGCSMHKDLNTVKGGDEAMRSWWEASGNQPPIILPNKANAAVLKVAQDNSNPSQAEKQAREASKRGATQLTVLAGLIFKNSDTKKGEQDMYLWWMTQELGYAVPFADVSNTRYGSHGEAACLLIVYRDQYLKFLQHIRYTKDQIGFVNIEENVYEALSKCMPTLTELAIHALYNVLVSQPFMGHVRTHKNILLLGPFFSKKLKLIQSVIDNPELWLGNTVDPKTAQLEGDEFSEWTQLVLGAVRGLCPHLPHILGALIAFMQGAKSTFERFSKEFMENGDITQLTDQEKHDLFLASTNDLNEGALGRLRLNKRTRPNQSLLSHNAHQVYARNGGREFAAQHLTGQADQKYLRKVARARETSGHSRKIKERLLGAKQLKVIENKQREERQQKAEKARQAELLEIGKNLVLDGAKINELTVFELNRQLKYHREAEIKRKSTVKIPATSKLNMKQLPSMQLSSLPSYLTHIRTEPTNMPNKHGGDEMVIAQIDSLYESDVEDF</sequence>
<dbReference type="OrthoDB" id="3052721at2759"/>
<organism evidence="1 2">
    <name type="scientific">Candolleomyces aberdarensis</name>
    <dbReference type="NCBI Taxonomy" id="2316362"/>
    <lineage>
        <taxon>Eukaryota</taxon>
        <taxon>Fungi</taxon>
        <taxon>Dikarya</taxon>
        <taxon>Basidiomycota</taxon>
        <taxon>Agaricomycotina</taxon>
        <taxon>Agaricomycetes</taxon>
        <taxon>Agaricomycetidae</taxon>
        <taxon>Agaricales</taxon>
        <taxon>Agaricineae</taxon>
        <taxon>Psathyrellaceae</taxon>
        <taxon>Candolleomyces</taxon>
    </lineage>
</organism>
<reference evidence="1 2" key="1">
    <citation type="submission" date="2019-01" db="EMBL/GenBank/DDBJ databases">
        <title>Draft genome sequence of Psathyrella aberdarensis IHI B618.</title>
        <authorList>
            <person name="Buettner E."/>
            <person name="Kellner H."/>
        </authorList>
    </citation>
    <scope>NUCLEOTIDE SEQUENCE [LARGE SCALE GENOMIC DNA]</scope>
    <source>
        <strain evidence="1 2">IHI B618</strain>
    </source>
</reference>
<evidence type="ECO:0000313" key="2">
    <source>
        <dbReference type="Proteomes" id="UP000290288"/>
    </source>
</evidence>
<dbReference type="EMBL" id="SDEE01000040">
    <property type="protein sequence ID" value="RXW23522.1"/>
    <property type="molecule type" value="Genomic_DNA"/>
</dbReference>
<comment type="caution">
    <text evidence="1">The sequence shown here is derived from an EMBL/GenBank/DDBJ whole genome shotgun (WGS) entry which is preliminary data.</text>
</comment>
<evidence type="ECO:0000313" key="1">
    <source>
        <dbReference type="EMBL" id="RXW23522.1"/>
    </source>
</evidence>
<dbReference type="Proteomes" id="UP000290288">
    <property type="component" value="Unassembled WGS sequence"/>
</dbReference>